<feature type="transmembrane region" description="Helical" evidence="8">
    <location>
        <begin position="21"/>
        <end position="41"/>
    </location>
</feature>
<evidence type="ECO:0008006" key="11">
    <source>
        <dbReference type="Google" id="ProtNLM"/>
    </source>
</evidence>
<dbReference type="Pfam" id="PF03845">
    <property type="entry name" value="Spore_permease"/>
    <property type="match status" value="1"/>
</dbReference>
<sequence>MKAKVRIKMIGGNDKITKGQNLSLIIASILGVGILSLPSQLAKSSGFNGIISIISGTIISILLVTMYTKLITRFKSKTIFEVIDEILPNPIAKIIDLLFILHYLITGAIIVRIFGDIIRMFLLRNTPLEVTILSLILAVSFITRKGIEPVARLAQIVLPLVVIPIFILFLSLIPELDFTNIYPVFQMNTVDVLKGIKTTVFSFIGIEIVLVSTAYVKNTDKILKYNILSVIFLGIMYLVAFIVVISEFGKEQTEDLLWPTLLLMKTVDVPGAFLENVDGIIISLWTFISIQILSIVLIQSNIVLNKSFKLKEVDFLSMTLLPIMYLLALFPDNIDEVYYYIDLFSNYLGVVIILIIPLILFVFVVITKKGDNKI</sequence>
<organism evidence="9 10">
    <name type="scientific">Senegalia massiliensis</name>
    <dbReference type="NCBI Taxonomy" id="1720316"/>
    <lineage>
        <taxon>Bacteria</taxon>
        <taxon>Bacillati</taxon>
        <taxon>Bacillota</taxon>
        <taxon>Clostridia</taxon>
        <taxon>Eubacteriales</taxon>
        <taxon>Clostridiaceae</taxon>
        <taxon>Senegalia</taxon>
    </lineage>
</organism>
<evidence type="ECO:0000256" key="5">
    <source>
        <dbReference type="ARBA" id="ARBA00022692"/>
    </source>
</evidence>
<feature type="transmembrane region" description="Helical" evidence="8">
    <location>
        <begin position="47"/>
        <end position="67"/>
    </location>
</feature>
<evidence type="ECO:0000313" key="9">
    <source>
        <dbReference type="EMBL" id="NBI06236.1"/>
    </source>
</evidence>
<evidence type="ECO:0000256" key="2">
    <source>
        <dbReference type="ARBA" id="ARBA00007998"/>
    </source>
</evidence>
<comment type="similarity">
    <text evidence="2">Belongs to the amino acid-polyamine-organocation (APC) superfamily. Spore germination protein (SGP) (TC 2.A.3.9) family.</text>
</comment>
<comment type="subcellular location">
    <subcellularLocation>
        <location evidence="1">Membrane</location>
        <topology evidence="1">Multi-pass membrane protein</topology>
    </subcellularLocation>
</comment>
<dbReference type="GO" id="GO:0009847">
    <property type="term" value="P:spore germination"/>
    <property type="evidence" value="ECO:0007669"/>
    <property type="project" value="InterPro"/>
</dbReference>
<feature type="transmembrane region" description="Helical" evidence="8">
    <location>
        <begin position="126"/>
        <end position="144"/>
    </location>
</feature>
<evidence type="ECO:0000256" key="4">
    <source>
        <dbReference type="ARBA" id="ARBA00022544"/>
    </source>
</evidence>
<gene>
    <name evidence="9" type="ORF">D3Z33_05090</name>
</gene>
<dbReference type="PANTHER" id="PTHR34975">
    <property type="entry name" value="SPORE GERMINATION PROTEIN A2"/>
    <property type="match status" value="1"/>
</dbReference>
<dbReference type="GO" id="GO:0016020">
    <property type="term" value="C:membrane"/>
    <property type="evidence" value="ECO:0007669"/>
    <property type="project" value="UniProtKB-SubCell"/>
</dbReference>
<feature type="transmembrane region" description="Helical" evidence="8">
    <location>
        <begin position="315"/>
        <end position="331"/>
    </location>
</feature>
<evidence type="ECO:0000256" key="8">
    <source>
        <dbReference type="SAM" id="Phobius"/>
    </source>
</evidence>
<keyword evidence="3" id="KW-0813">Transport</keyword>
<accession>A0A845QXL4</accession>
<feature type="transmembrane region" description="Helical" evidence="8">
    <location>
        <begin position="228"/>
        <end position="249"/>
    </location>
</feature>
<feature type="transmembrane region" description="Helical" evidence="8">
    <location>
        <begin position="156"/>
        <end position="176"/>
    </location>
</feature>
<keyword evidence="7 8" id="KW-0472">Membrane</keyword>
<name>A0A845QXL4_9CLOT</name>
<feature type="transmembrane region" description="Helical" evidence="8">
    <location>
        <begin position="280"/>
        <end position="303"/>
    </location>
</feature>
<feature type="transmembrane region" description="Helical" evidence="8">
    <location>
        <begin position="343"/>
        <end position="366"/>
    </location>
</feature>
<dbReference type="Gene3D" id="1.20.1740.10">
    <property type="entry name" value="Amino acid/polyamine transporter I"/>
    <property type="match status" value="1"/>
</dbReference>
<dbReference type="NCBIfam" id="TIGR00912">
    <property type="entry name" value="2A0309"/>
    <property type="match status" value="1"/>
</dbReference>
<dbReference type="PANTHER" id="PTHR34975:SF2">
    <property type="entry name" value="SPORE GERMINATION PROTEIN A2"/>
    <property type="match status" value="1"/>
</dbReference>
<evidence type="ECO:0000256" key="3">
    <source>
        <dbReference type="ARBA" id="ARBA00022448"/>
    </source>
</evidence>
<proteinExistence type="inferred from homology"/>
<evidence type="ECO:0000256" key="6">
    <source>
        <dbReference type="ARBA" id="ARBA00022989"/>
    </source>
</evidence>
<feature type="transmembrane region" description="Helical" evidence="8">
    <location>
        <begin position="94"/>
        <end position="114"/>
    </location>
</feature>
<dbReference type="EMBL" id="QXXA01000005">
    <property type="protein sequence ID" value="NBI06236.1"/>
    <property type="molecule type" value="Genomic_DNA"/>
</dbReference>
<comment type="caution">
    <text evidence="9">The sequence shown here is derived from an EMBL/GenBank/DDBJ whole genome shotgun (WGS) entry which is preliminary data.</text>
</comment>
<dbReference type="Proteomes" id="UP000467132">
    <property type="component" value="Unassembled WGS sequence"/>
</dbReference>
<protein>
    <recommendedName>
        <fullName evidence="11">Spore germination protein</fullName>
    </recommendedName>
</protein>
<dbReference type="InterPro" id="IPR004761">
    <property type="entry name" value="Spore_GerAB"/>
</dbReference>
<keyword evidence="10" id="KW-1185">Reference proteome</keyword>
<keyword evidence="5 8" id="KW-0812">Transmembrane</keyword>
<keyword evidence="4" id="KW-0309">Germination</keyword>
<keyword evidence="6 8" id="KW-1133">Transmembrane helix</keyword>
<feature type="transmembrane region" description="Helical" evidence="8">
    <location>
        <begin position="196"/>
        <end position="216"/>
    </location>
</feature>
<evidence type="ECO:0000256" key="1">
    <source>
        <dbReference type="ARBA" id="ARBA00004141"/>
    </source>
</evidence>
<evidence type="ECO:0000256" key="7">
    <source>
        <dbReference type="ARBA" id="ARBA00023136"/>
    </source>
</evidence>
<dbReference type="AlphaFoldDB" id="A0A845QXL4"/>
<evidence type="ECO:0000313" key="10">
    <source>
        <dbReference type="Proteomes" id="UP000467132"/>
    </source>
</evidence>
<reference evidence="9 10" key="1">
    <citation type="submission" date="2018-08" db="EMBL/GenBank/DDBJ databases">
        <title>Murine metabolic-syndrome-specific gut microbial biobank.</title>
        <authorList>
            <person name="Liu C."/>
        </authorList>
    </citation>
    <scope>NUCLEOTIDE SEQUENCE [LARGE SCALE GENOMIC DNA]</scope>
    <source>
        <strain evidence="9 10">583</strain>
    </source>
</reference>